<proteinExistence type="predicted"/>
<name>A0A2H1X3Z4_SPOFR</name>
<reference evidence="1" key="1">
    <citation type="submission" date="2016-07" db="EMBL/GenBank/DDBJ databases">
        <authorList>
            <person name="Bretaudeau A."/>
        </authorList>
    </citation>
    <scope>NUCLEOTIDE SEQUENCE</scope>
    <source>
        <strain evidence="1">Rice</strain>
        <tissue evidence="1">Whole body</tissue>
    </source>
</reference>
<evidence type="ECO:0000313" key="1">
    <source>
        <dbReference type="EMBL" id="SOQ59344.1"/>
    </source>
</evidence>
<protein>
    <submittedName>
        <fullName evidence="1">SFRICE_039638</fullName>
    </submittedName>
</protein>
<dbReference type="EMBL" id="ODYU01012842">
    <property type="protein sequence ID" value="SOQ59344.1"/>
    <property type="molecule type" value="Genomic_DNA"/>
</dbReference>
<dbReference type="AlphaFoldDB" id="A0A2H1X3Z4"/>
<gene>
    <name evidence="1" type="ORF">SFRICE_039638</name>
</gene>
<sequence length="74" mass="7915">MPTRSCGLPSWFTGAPARKAEVGTGWCLVSKSLTLPLTSPKAGEGTYSDSTKNEVSSETSQTAYYNNSIYCELS</sequence>
<organism evidence="1">
    <name type="scientific">Spodoptera frugiperda</name>
    <name type="common">Fall armyworm</name>
    <dbReference type="NCBI Taxonomy" id="7108"/>
    <lineage>
        <taxon>Eukaryota</taxon>
        <taxon>Metazoa</taxon>
        <taxon>Ecdysozoa</taxon>
        <taxon>Arthropoda</taxon>
        <taxon>Hexapoda</taxon>
        <taxon>Insecta</taxon>
        <taxon>Pterygota</taxon>
        <taxon>Neoptera</taxon>
        <taxon>Endopterygota</taxon>
        <taxon>Lepidoptera</taxon>
        <taxon>Glossata</taxon>
        <taxon>Ditrysia</taxon>
        <taxon>Noctuoidea</taxon>
        <taxon>Noctuidae</taxon>
        <taxon>Amphipyrinae</taxon>
        <taxon>Spodoptera</taxon>
    </lineage>
</organism>
<accession>A0A2H1X3Z4</accession>